<feature type="transmembrane region" description="Helical" evidence="1">
    <location>
        <begin position="83"/>
        <end position="109"/>
    </location>
</feature>
<comment type="caution">
    <text evidence="2">The sequence shown here is derived from an EMBL/GenBank/DDBJ whole genome shotgun (WGS) entry which is preliminary data.</text>
</comment>
<evidence type="ECO:0008006" key="4">
    <source>
        <dbReference type="Google" id="ProtNLM"/>
    </source>
</evidence>
<proteinExistence type="predicted"/>
<keyword evidence="1" id="KW-1133">Transmembrane helix</keyword>
<reference evidence="2 3" key="1">
    <citation type="submission" date="2017-09" db="EMBL/GenBank/DDBJ databases">
        <title>Depth-based differentiation of microbial function through sediment-hosted aquifers and enrichment of novel symbionts in the deep terrestrial subsurface.</title>
        <authorList>
            <person name="Probst A.J."/>
            <person name="Ladd B."/>
            <person name="Jarett J.K."/>
            <person name="Geller-Mcgrath D.E."/>
            <person name="Sieber C.M."/>
            <person name="Emerson J.B."/>
            <person name="Anantharaman K."/>
            <person name="Thomas B.C."/>
            <person name="Malmstrom R."/>
            <person name="Stieglmeier M."/>
            <person name="Klingl A."/>
            <person name="Woyke T."/>
            <person name="Ryan C.M."/>
            <person name="Banfield J.F."/>
        </authorList>
    </citation>
    <scope>NUCLEOTIDE SEQUENCE [LARGE SCALE GENOMIC DNA]</scope>
    <source>
        <strain evidence="2">CG23_combo_of_CG06-09_8_20_14_all_37_13</strain>
    </source>
</reference>
<name>A0A2G9YDI7_9BACT</name>
<organism evidence="2 3">
    <name type="scientific">Candidatus Portnoybacteria bacterium CG23_combo_of_CG06-09_8_20_14_all_37_13</name>
    <dbReference type="NCBI Taxonomy" id="1974819"/>
    <lineage>
        <taxon>Bacteria</taxon>
        <taxon>Candidatus Portnoyibacteriota</taxon>
    </lineage>
</organism>
<dbReference type="EMBL" id="PCRH01000018">
    <property type="protein sequence ID" value="PIP17274.1"/>
    <property type="molecule type" value="Genomic_DNA"/>
</dbReference>
<dbReference type="AlphaFoldDB" id="A0A2G9YDI7"/>
<protein>
    <recommendedName>
        <fullName evidence="4">TrbC/VIRB2 family protein</fullName>
    </recommendedName>
</protein>
<keyword evidence="1" id="KW-0472">Membrane</keyword>
<dbReference type="InterPro" id="IPR043993">
    <property type="entry name" value="T4SS_pilin"/>
</dbReference>
<evidence type="ECO:0000313" key="3">
    <source>
        <dbReference type="Proteomes" id="UP000231480"/>
    </source>
</evidence>
<gene>
    <name evidence="2" type="ORF">COX44_00800</name>
</gene>
<feature type="transmembrane region" description="Helical" evidence="1">
    <location>
        <begin position="49"/>
        <end position="71"/>
    </location>
</feature>
<accession>A0A2G9YDI7</accession>
<evidence type="ECO:0000313" key="2">
    <source>
        <dbReference type="EMBL" id="PIP17274.1"/>
    </source>
</evidence>
<sequence>MLRYFILTILLISVALPVFAIDLVPCGKGKPDCTLTHLFQLIKNIMDWMMLYGGIFATLFIAGGGIMMLISRGNPGQITKARMWITYAVIGLLLIFIAWLIINTIMLMLDATHKFDWWNPAAW</sequence>
<evidence type="ECO:0000256" key="1">
    <source>
        <dbReference type="SAM" id="Phobius"/>
    </source>
</evidence>
<dbReference type="Proteomes" id="UP000231480">
    <property type="component" value="Unassembled WGS sequence"/>
</dbReference>
<dbReference type="Pfam" id="PF18895">
    <property type="entry name" value="T4SS_pilin"/>
    <property type="match status" value="1"/>
</dbReference>
<keyword evidence="1" id="KW-0812">Transmembrane</keyword>